<evidence type="ECO:0008006" key="4">
    <source>
        <dbReference type="Google" id="ProtNLM"/>
    </source>
</evidence>
<dbReference type="InterPro" id="IPR007408">
    <property type="entry name" value="DUF460"/>
</dbReference>
<dbReference type="STRING" id="340102.Pars_2334"/>
<dbReference type="OrthoDB" id="15228at2157"/>
<dbReference type="Proteomes" id="UP000001567">
    <property type="component" value="Chromosome"/>
</dbReference>
<evidence type="ECO:0000313" key="2">
    <source>
        <dbReference type="EMBL" id="ABP51878.1"/>
    </source>
</evidence>
<dbReference type="RefSeq" id="WP_011901781.1">
    <property type="nucleotide sequence ID" value="NC_009376.1"/>
</dbReference>
<sequence>MAILGIDIAPGGLFAYAVVDNDVVVEKGTASARDLASVFKKYRIQKLALDNLGELFQYGRSVIRLLGKLPYDVNVVEVTRVGEGYVRTEDLVRQHLGVVKGRLDPQETAIYLAMLAGRGVGTPVKLFEEETVVLVYRRISTTPGGMSRNRYMRNISHRIRDIAARIEAKLKEAKLDYDLFLKEESGEVTSAKFIVYASKEVVRRYVKTMRSIDVAVSIYSAPAKKGGVPTHGRYLIVGVDPGIVTGVAVLTLDGEVLDTLARRGFSRGDVLRYVHQWGVPVVVATDVADPPEYVKRLASMCGAVLYVPSRDLTSEEKAEVLEKVGWRAKTTHERDALAAAFKAYQDYKPKFEKIEKEFGGILKPDQLEYARALVAKGYSIAQAVSEALKRREEKETKVIYVTVEKPCGSRDEALTARIKALEYENMELQKELENLRREYAQLKRAFEDAKWRDMKYRELQNRIEALTAALTQKEDEINALKNLFLEILKAFGTRYKLLHLSETVECRGGEVVGTVCRNTETVDDAVARKTLGVPLRLVAKLQLGEYYVIDIDALKRLTDEIKRRIEERREIDLRKIVEQYRRGLV</sequence>
<dbReference type="PANTHER" id="PTHR40707:SF1">
    <property type="entry name" value="DUF460 DOMAIN-CONTAINING PROTEIN"/>
    <property type="match status" value="1"/>
</dbReference>
<dbReference type="Pfam" id="PF04312">
    <property type="entry name" value="DUF460"/>
    <property type="match status" value="1"/>
</dbReference>
<name>A4WNB1_PYRAR</name>
<dbReference type="GeneID" id="5054443"/>
<dbReference type="KEGG" id="pas:Pars_2334"/>
<dbReference type="PANTHER" id="PTHR40707">
    <property type="entry name" value="POSSIBLE NUCLEASE OF RNASE H FOLD, RUVC/YQGF FAMILY"/>
    <property type="match status" value="1"/>
</dbReference>
<feature type="coiled-coil region" evidence="1">
    <location>
        <begin position="411"/>
        <end position="483"/>
    </location>
</feature>
<evidence type="ECO:0000313" key="3">
    <source>
        <dbReference type="Proteomes" id="UP000001567"/>
    </source>
</evidence>
<proteinExistence type="predicted"/>
<gene>
    <name evidence="2" type="ordered locus">Pars_2334</name>
</gene>
<dbReference type="HOGENOM" id="CLU_027052_1_0_2"/>
<protein>
    <recommendedName>
        <fullName evidence="4">DUF460 domain-containing protein</fullName>
    </recommendedName>
</protein>
<dbReference type="AlphaFoldDB" id="A4WNB1"/>
<reference evidence="2 3" key="1">
    <citation type="submission" date="2007-04" db="EMBL/GenBank/DDBJ databases">
        <title>Complete sequence of Pyrobaculum arsenaticum DSM 13514.</title>
        <authorList>
            <consortium name="US DOE Joint Genome Institute"/>
            <person name="Copeland A."/>
            <person name="Lucas S."/>
            <person name="Lapidus A."/>
            <person name="Barry K."/>
            <person name="Glavina del Rio T."/>
            <person name="Dalin E."/>
            <person name="Tice H."/>
            <person name="Pitluck S."/>
            <person name="Chain P."/>
            <person name="Malfatti S."/>
            <person name="Shin M."/>
            <person name="Vergez L."/>
            <person name="Schmutz J."/>
            <person name="Larimer F."/>
            <person name="Land M."/>
            <person name="Hauser L."/>
            <person name="Kyrpides N."/>
            <person name="Mikhailova N."/>
            <person name="Cozen A.E."/>
            <person name="Fitz-Gibbon S.T."/>
            <person name="House C.H."/>
            <person name="Saltikov C."/>
            <person name="Lowe T.M."/>
            <person name="Richardson P."/>
        </authorList>
    </citation>
    <scope>NUCLEOTIDE SEQUENCE [LARGE SCALE GENOMIC DNA]</scope>
    <source>
        <strain evidence="3">ATCC 700994 / DSM 13514 / JCM 11321 / PZ6</strain>
    </source>
</reference>
<evidence type="ECO:0000256" key="1">
    <source>
        <dbReference type="SAM" id="Coils"/>
    </source>
</evidence>
<dbReference type="PhylomeDB" id="A4WNB1"/>
<dbReference type="EMBL" id="CP000660">
    <property type="protein sequence ID" value="ABP51878.1"/>
    <property type="molecule type" value="Genomic_DNA"/>
</dbReference>
<organism evidence="2 3">
    <name type="scientific">Pyrobaculum arsenaticum (strain DSM 13514 / JCM 11321 / PZ6)</name>
    <dbReference type="NCBI Taxonomy" id="340102"/>
    <lineage>
        <taxon>Archaea</taxon>
        <taxon>Thermoproteota</taxon>
        <taxon>Thermoprotei</taxon>
        <taxon>Thermoproteales</taxon>
        <taxon>Thermoproteaceae</taxon>
        <taxon>Pyrobaculum</taxon>
    </lineage>
</organism>
<keyword evidence="1" id="KW-0175">Coiled coil</keyword>
<accession>A4WNB1</accession>